<dbReference type="HOGENOM" id="CLU_1684619_0_0_11"/>
<accession>A4TFR6</accession>
<geneLocation type="plasmid" evidence="1">
    <name>pMFLV01</name>
</geneLocation>
<name>A4TFR6_MYCGI</name>
<dbReference type="KEGG" id="mgi:Mflv_5570"/>
<dbReference type="EMBL" id="CP000657">
    <property type="protein sequence ID" value="ABP48031.1"/>
    <property type="molecule type" value="Genomic_DNA"/>
</dbReference>
<keyword evidence="1" id="KW-0614">Plasmid</keyword>
<organism evidence="1">
    <name type="scientific">Mycolicibacterium gilvum (strain PYR-GCK)</name>
    <name type="common">Mycobacterium gilvum (strain PYR-GCK)</name>
    <dbReference type="NCBI Taxonomy" id="350054"/>
    <lineage>
        <taxon>Bacteria</taxon>
        <taxon>Bacillati</taxon>
        <taxon>Actinomycetota</taxon>
        <taxon>Actinomycetes</taxon>
        <taxon>Mycobacteriales</taxon>
        <taxon>Mycobacteriaceae</taxon>
        <taxon>Mycolicibacterium</taxon>
    </lineage>
</organism>
<gene>
    <name evidence="1" type="ordered locus">Mflv_5570</name>
</gene>
<dbReference type="AlphaFoldDB" id="A4TFR6"/>
<protein>
    <submittedName>
        <fullName evidence="1">Uncharacterized protein</fullName>
    </submittedName>
</protein>
<reference evidence="1" key="1">
    <citation type="submission" date="2007-04" db="EMBL/GenBank/DDBJ databases">
        <title>Complete sequence of plasmid1 pMFLV01 of Mycobacterium gilvum PYR-GCK.</title>
        <authorList>
            <consortium name="US DOE Joint Genome Institute"/>
            <person name="Copeland A."/>
            <person name="Lucas S."/>
            <person name="Lapidus A."/>
            <person name="Barry K."/>
            <person name="Detter J.C."/>
            <person name="Glavina del Rio T."/>
            <person name="Hammon N."/>
            <person name="Israni S."/>
            <person name="Dalin E."/>
            <person name="Tice H."/>
            <person name="Pitluck S."/>
            <person name="Chain P."/>
            <person name="Malfatti S."/>
            <person name="Shin M."/>
            <person name="Vergez L."/>
            <person name="Schmutz J."/>
            <person name="Larimer F."/>
            <person name="Land M."/>
            <person name="Hauser L."/>
            <person name="Kyrpides N."/>
            <person name="Mikhailova N."/>
            <person name="Miller C."/>
            <person name="Richardson P."/>
        </authorList>
    </citation>
    <scope>NUCLEOTIDE SEQUENCE</scope>
    <source>
        <strain evidence="1">PYR-GCK</strain>
        <plasmid evidence="1">pMFLV01</plasmid>
    </source>
</reference>
<sequence>MEYADRHHDGQPSRLLRKVNIVVSPEGAPPHAAQERALADLCAKLLDSLDGDVLPMAHLDSLVAHSDIADTADDRRSLATDLIAALLKQGRLLIGDVVGGDPAYIQPWTGTHADIINNVHNRYVRDYANTRGWDLSIWLSLNDPERIWDKTEPTAR</sequence>
<proteinExistence type="predicted"/>
<evidence type="ECO:0000313" key="1">
    <source>
        <dbReference type="EMBL" id="ABP48031.1"/>
    </source>
</evidence>